<proteinExistence type="predicted"/>
<organism evidence="1 2">
    <name type="scientific">Komarekiella delphini-convector SJRDD-AB1</name>
    <dbReference type="NCBI Taxonomy" id="2593771"/>
    <lineage>
        <taxon>Bacteria</taxon>
        <taxon>Bacillati</taxon>
        <taxon>Cyanobacteriota</taxon>
        <taxon>Cyanophyceae</taxon>
        <taxon>Nostocales</taxon>
        <taxon>Nostocaceae</taxon>
        <taxon>Komarekiella</taxon>
        <taxon>Komarekiella delphini-convector</taxon>
    </lineage>
</organism>
<dbReference type="EMBL" id="VJXY01000053">
    <property type="protein sequence ID" value="MBD6620019.1"/>
    <property type="molecule type" value="Genomic_DNA"/>
</dbReference>
<reference evidence="1" key="1">
    <citation type="submission" date="2019-07" db="EMBL/GenBank/DDBJ databases">
        <title>Toxilogical consequences of a new and cryptic species of cyanobacteria (Komarekiella delphini-convector) recovered from the epidermis of a bottlenose dolphin and 1500 ft. in the air.</title>
        <authorList>
            <person name="Brown A.O."/>
            <person name="Dvorak P."/>
            <person name="Villanueva C.D."/>
            <person name="Foss A.J."/>
            <person name="Garvey A.D."/>
            <person name="Gibson Q.A."/>
            <person name="Johansen J.R."/>
            <person name="Casamatta D.A."/>
        </authorList>
    </citation>
    <scope>NUCLEOTIDE SEQUENCE</scope>
    <source>
        <strain evidence="1">SJRDD-AB1</strain>
    </source>
</reference>
<evidence type="ECO:0000313" key="1">
    <source>
        <dbReference type="EMBL" id="MBD6620019.1"/>
    </source>
</evidence>
<comment type="caution">
    <text evidence="1">The sequence shown here is derived from an EMBL/GenBank/DDBJ whole genome shotgun (WGS) entry which is preliminary data.</text>
</comment>
<sequence>MEINKIKVKDNDIEIIYDLPPQSSSNERKTVKFLCDEEPRVSFFNAMNALLDEAIEFCGLDPDTWSEGEVTGVTLKHSDDGVGINITVQSKINDLAVVVNTPHISKAVVSNQLEERINKLLAESEAYIQGQRSQMSLFDTKEEVVVRQFQMQ</sequence>
<name>A0AA40T3M6_9NOST</name>
<accession>A0AA40T3M6</accession>
<protein>
    <submittedName>
        <fullName evidence="1">Uncharacterized protein</fullName>
    </submittedName>
</protein>
<dbReference type="Proteomes" id="UP001165986">
    <property type="component" value="Unassembled WGS sequence"/>
</dbReference>
<gene>
    <name evidence="1" type="ORF">FNW02_30535</name>
</gene>
<evidence type="ECO:0000313" key="2">
    <source>
        <dbReference type="Proteomes" id="UP001165986"/>
    </source>
</evidence>
<keyword evidence="2" id="KW-1185">Reference proteome</keyword>
<dbReference type="AlphaFoldDB" id="A0AA40T3M6"/>
<dbReference type="RefSeq" id="WP_191761223.1">
    <property type="nucleotide sequence ID" value="NZ_VJXY01000053.1"/>
</dbReference>